<accession>A0AAQ4FEC2</accession>
<dbReference type="SUPFAM" id="SSF55486">
    <property type="entry name" value="Metalloproteases ('zincins'), catalytic domain"/>
    <property type="match status" value="1"/>
</dbReference>
<proteinExistence type="predicted"/>
<dbReference type="EMBL" id="JARKHS020003850">
    <property type="protein sequence ID" value="KAK8785163.1"/>
    <property type="molecule type" value="Genomic_DNA"/>
</dbReference>
<evidence type="ECO:0000313" key="2">
    <source>
        <dbReference type="Proteomes" id="UP001321473"/>
    </source>
</evidence>
<comment type="caution">
    <text evidence="1">The sequence shown here is derived from an EMBL/GenBank/DDBJ whole genome shotgun (WGS) entry which is preliminary data.</text>
</comment>
<sequence>MVQVSLSKGQRTLGDVQDPSGTLLLYMRPSRAFLEHASLRRAEVREHFDQVYHYVREYLENKEAAAIPADELYALHQTTRSVLIKALRQSGQVGVTSNRSEVLPFVSEAEWADLLESCCGLASRHIRYRFHRPAFLKEYFALPTKLGPVAAQQYLRWFVMATHIPVFDAASFVSRYGNSARATAERSRFCFRVVRSAMGEAFTCQTVLRSFHKDVVANIENLLPLVYAGFVSVFKKNAWFKPAFHVPDYRNDSGLVFGILEACKPARLEETYAEYGDMTGSFIENWRRVALAMLARLKDSHVVLSAEEHEEARVH</sequence>
<protein>
    <submittedName>
        <fullName evidence="1">Uncharacterized protein</fullName>
    </submittedName>
</protein>
<evidence type="ECO:0000313" key="1">
    <source>
        <dbReference type="EMBL" id="KAK8785163.1"/>
    </source>
</evidence>
<dbReference type="Proteomes" id="UP001321473">
    <property type="component" value="Unassembled WGS sequence"/>
</dbReference>
<keyword evidence="2" id="KW-1185">Reference proteome</keyword>
<name>A0AAQ4FEC2_AMBAM</name>
<reference evidence="1 2" key="1">
    <citation type="journal article" date="2023" name="Arcadia Sci">
        <title>De novo assembly of a long-read Amblyomma americanum tick genome.</title>
        <authorList>
            <person name="Chou S."/>
            <person name="Poskanzer K.E."/>
            <person name="Rollins M."/>
            <person name="Thuy-Boun P.S."/>
        </authorList>
    </citation>
    <scope>NUCLEOTIDE SEQUENCE [LARGE SCALE GENOMIC DNA]</scope>
    <source>
        <strain evidence="1">F_SG_1</strain>
        <tissue evidence="1">Salivary glands</tissue>
    </source>
</reference>
<feature type="non-terminal residue" evidence="1">
    <location>
        <position position="315"/>
    </location>
</feature>
<gene>
    <name evidence="1" type="ORF">V5799_008471</name>
</gene>
<organism evidence="1 2">
    <name type="scientific">Amblyomma americanum</name>
    <name type="common">Lone star tick</name>
    <dbReference type="NCBI Taxonomy" id="6943"/>
    <lineage>
        <taxon>Eukaryota</taxon>
        <taxon>Metazoa</taxon>
        <taxon>Ecdysozoa</taxon>
        <taxon>Arthropoda</taxon>
        <taxon>Chelicerata</taxon>
        <taxon>Arachnida</taxon>
        <taxon>Acari</taxon>
        <taxon>Parasitiformes</taxon>
        <taxon>Ixodida</taxon>
        <taxon>Ixodoidea</taxon>
        <taxon>Ixodidae</taxon>
        <taxon>Amblyomminae</taxon>
        <taxon>Amblyomma</taxon>
    </lineage>
</organism>
<dbReference type="AlphaFoldDB" id="A0AAQ4FEC2"/>